<feature type="transmembrane region" description="Helical" evidence="5">
    <location>
        <begin position="30"/>
        <end position="52"/>
    </location>
</feature>
<evidence type="ECO:0000256" key="4">
    <source>
        <dbReference type="ARBA" id="ARBA00023136"/>
    </source>
</evidence>
<feature type="transmembrane region" description="Helical" evidence="5">
    <location>
        <begin position="84"/>
        <end position="105"/>
    </location>
</feature>
<keyword evidence="8" id="KW-1185">Reference proteome</keyword>
<feature type="transmembrane region" description="Helical" evidence="5">
    <location>
        <begin position="362"/>
        <end position="385"/>
    </location>
</feature>
<dbReference type="EMBL" id="JAEDXU010000002">
    <property type="protein sequence ID" value="MBP1045611.1"/>
    <property type="molecule type" value="Genomic_DNA"/>
</dbReference>
<feature type="transmembrane region" description="Helical" evidence="5">
    <location>
        <begin position="239"/>
        <end position="258"/>
    </location>
</feature>
<feature type="transmembrane region" description="Helical" evidence="5">
    <location>
        <begin position="337"/>
        <end position="356"/>
    </location>
</feature>
<keyword evidence="2 5" id="KW-0812">Transmembrane</keyword>
<name>A0ABS4CHJ1_9ENTE</name>
<feature type="domain" description="Cation/H+ exchanger transmembrane" evidence="6">
    <location>
        <begin position="10"/>
        <end position="378"/>
    </location>
</feature>
<keyword evidence="4 5" id="KW-0472">Membrane</keyword>
<dbReference type="RefSeq" id="WP_209556403.1">
    <property type="nucleotide sequence ID" value="NZ_JAEDXU010000002.1"/>
</dbReference>
<evidence type="ECO:0000256" key="5">
    <source>
        <dbReference type="SAM" id="Phobius"/>
    </source>
</evidence>
<evidence type="ECO:0000259" key="6">
    <source>
        <dbReference type="Pfam" id="PF00999"/>
    </source>
</evidence>
<evidence type="ECO:0000256" key="3">
    <source>
        <dbReference type="ARBA" id="ARBA00022989"/>
    </source>
</evidence>
<dbReference type="PANTHER" id="PTHR31102:SF1">
    <property type="entry name" value="CATION_H+ EXCHANGER DOMAIN-CONTAINING PROTEIN"/>
    <property type="match status" value="1"/>
</dbReference>
<dbReference type="PANTHER" id="PTHR31102">
    <property type="match status" value="1"/>
</dbReference>
<feature type="transmembrane region" description="Helical" evidence="5">
    <location>
        <begin position="150"/>
        <end position="172"/>
    </location>
</feature>
<comment type="caution">
    <text evidence="7">The sequence shown here is derived from an EMBL/GenBank/DDBJ whole genome shotgun (WGS) entry which is preliminary data.</text>
</comment>
<evidence type="ECO:0000256" key="1">
    <source>
        <dbReference type="ARBA" id="ARBA00004141"/>
    </source>
</evidence>
<protein>
    <submittedName>
        <fullName evidence="7">Cation:proton antiporter</fullName>
    </submittedName>
</protein>
<sequence>MLIRVSIVILLGLLLGRVMKSLHLPSLVGFLLTGIILGPSVLNVLSPQFLGLSADLRELALIVILTRAGLSLDIEELKKVGRPALLMCFVPAMAEIGAAVVFAPLLFDFSFSEALLLGSVIAAVSPAVVVPRMLKLIQEGYGGKKHIPQIILAGASVDDVFVLVLFTAFLGINQGSVFTAGTLLQIPTAIFSGLLIGAIIGWLLAQFFGVYHMRDSIKVLLILSLSFLLMGLEDLLANSFAFSGMLSVMSLSLMLYRFKKPVAKRLSVKFNKLWLAAEIFLFVLVGASVNLSFAYSAGWKPFVLILLVSLVRMLGVLLALAGTDLSAKEKLFCTISYLPKATVQAAIGSIPLALGINNGEMILTIAVISILTTAPIGALGIDLFYTRLLSKDSTKEG</sequence>
<evidence type="ECO:0000256" key="2">
    <source>
        <dbReference type="ARBA" id="ARBA00022692"/>
    </source>
</evidence>
<comment type="subcellular location">
    <subcellularLocation>
        <location evidence="1">Membrane</location>
        <topology evidence="1">Multi-pass membrane protein</topology>
    </subcellularLocation>
</comment>
<reference evidence="7 8" key="1">
    <citation type="submission" date="2020-12" db="EMBL/GenBank/DDBJ databases">
        <title>Vagococcus allomyrinae sp. nov. and Enterococcus lavae sp. nov., isolated from the larvae of Allomyrina dichotoma.</title>
        <authorList>
            <person name="Lee S.D."/>
        </authorList>
    </citation>
    <scope>NUCLEOTIDE SEQUENCE [LARGE SCALE GENOMIC DNA]</scope>
    <source>
        <strain evidence="7 8">BWM-S5</strain>
    </source>
</reference>
<keyword evidence="3 5" id="KW-1133">Transmembrane helix</keyword>
<feature type="transmembrane region" description="Helical" evidence="5">
    <location>
        <begin position="303"/>
        <end position="325"/>
    </location>
</feature>
<accession>A0ABS4CHJ1</accession>
<proteinExistence type="predicted"/>
<dbReference type="InterPro" id="IPR038770">
    <property type="entry name" value="Na+/solute_symporter_sf"/>
</dbReference>
<organism evidence="7 8">
    <name type="scientific">Enterococcus larvae</name>
    <dbReference type="NCBI Taxonomy" id="2794352"/>
    <lineage>
        <taxon>Bacteria</taxon>
        <taxon>Bacillati</taxon>
        <taxon>Bacillota</taxon>
        <taxon>Bacilli</taxon>
        <taxon>Lactobacillales</taxon>
        <taxon>Enterococcaceae</taxon>
        <taxon>Enterococcus</taxon>
    </lineage>
</organism>
<dbReference type="Proteomes" id="UP000673375">
    <property type="component" value="Unassembled WGS sequence"/>
</dbReference>
<dbReference type="InterPro" id="IPR006153">
    <property type="entry name" value="Cation/H_exchanger_TM"/>
</dbReference>
<gene>
    <name evidence="7" type="ORF">I6N96_04925</name>
</gene>
<feature type="transmembrane region" description="Helical" evidence="5">
    <location>
        <begin position="279"/>
        <end position="297"/>
    </location>
</feature>
<dbReference type="Gene3D" id="1.20.1530.20">
    <property type="match status" value="1"/>
</dbReference>
<evidence type="ECO:0000313" key="7">
    <source>
        <dbReference type="EMBL" id="MBP1045611.1"/>
    </source>
</evidence>
<dbReference type="InterPro" id="IPR051843">
    <property type="entry name" value="CPA1_transporter"/>
</dbReference>
<feature type="transmembrane region" description="Helical" evidence="5">
    <location>
        <begin position="184"/>
        <end position="205"/>
    </location>
</feature>
<dbReference type="Pfam" id="PF00999">
    <property type="entry name" value="Na_H_Exchanger"/>
    <property type="match status" value="1"/>
</dbReference>
<feature type="transmembrane region" description="Helical" evidence="5">
    <location>
        <begin position="111"/>
        <end position="130"/>
    </location>
</feature>
<evidence type="ECO:0000313" key="8">
    <source>
        <dbReference type="Proteomes" id="UP000673375"/>
    </source>
</evidence>